<proteinExistence type="predicted"/>
<evidence type="ECO:0000313" key="2">
    <source>
        <dbReference type="Proteomes" id="UP000277204"/>
    </source>
</evidence>
<evidence type="ECO:0000313" key="1">
    <source>
        <dbReference type="EMBL" id="VDP19361.1"/>
    </source>
</evidence>
<dbReference type="EMBL" id="UZAI01017013">
    <property type="protein sequence ID" value="VDP19361.1"/>
    <property type="molecule type" value="Genomic_DNA"/>
</dbReference>
<dbReference type="Proteomes" id="UP000277204">
    <property type="component" value="Unassembled WGS sequence"/>
</dbReference>
<accession>A0A183MIJ9</accession>
<organism evidence="1 2">
    <name type="scientific">Schistosoma margrebowiei</name>
    <dbReference type="NCBI Taxonomy" id="48269"/>
    <lineage>
        <taxon>Eukaryota</taxon>
        <taxon>Metazoa</taxon>
        <taxon>Spiralia</taxon>
        <taxon>Lophotrochozoa</taxon>
        <taxon>Platyhelminthes</taxon>
        <taxon>Trematoda</taxon>
        <taxon>Digenea</taxon>
        <taxon>Strigeidida</taxon>
        <taxon>Schistosomatoidea</taxon>
        <taxon>Schistosomatidae</taxon>
        <taxon>Schistosoma</taxon>
    </lineage>
</organism>
<gene>
    <name evidence="1" type="ORF">SMRZ_LOCUS15874</name>
</gene>
<keyword evidence="2" id="KW-1185">Reference proteome</keyword>
<name>A0A183MIJ9_9TREM</name>
<dbReference type="AlphaFoldDB" id="A0A183MIJ9"/>
<protein>
    <submittedName>
        <fullName evidence="1">Uncharacterized protein</fullName>
    </submittedName>
</protein>
<reference evidence="1 2" key="1">
    <citation type="submission" date="2018-11" db="EMBL/GenBank/DDBJ databases">
        <authorList>
            <consortium name="Pathogen Informatics"/>
        </authorList>
    </citation>
    <scope>NUCLEOTIDE SEQUENCE [LARGE SCALE GENOMIC DNA]</scope>
    <source>
        <strain evidence="1 2">Zambia</strain>
    </source>
</reference>
<sequence length="45" mass="4835">MTPTTIQTTVKLKSQCNAIVLDFHGIPPDSLNAITPNTRNNVPTA</sequence>